<evidence type="ECO:0000256" key="8">
    <source>
        <dbReference type="ARBA" id="ARBA00022741"/>
    </source>
</evidence>
<keyword evidence="8" id="KW-0547">Nucleotide-binding</keyword>
<comment type="subcellular location">
    <subcellularLocation>
        <location evidence="2">Cytoplasm</location>
    </subcellularLocation>
</comment>
<name>A0AAW2MX44_SESRA</name>
<evidence type="ECO:0000259" key="11">
    <source>
        <dbReference type="Pfam" id="PF00931"/>
    </source>
</evidence>
<sequence>MAYAAVVSLKLTIQRLLKSSKIPIPPPIPEIIEIAYHNVESLQKVFTLEDGSNNERVKAVEREIREAACRLEDVFESAHVSIQRFLSQSDQSPDGDEISYLAMEVKEEVPLFTETVEKIEERFSNTSVQPKDYEEAIEQVIPSRTDHFVGMKSKIFGLDSDLTKLKYHLIRGDEWKLSIVSIVGMAGIGKITLAKEVYGDPDLLKHFDLCAFVSIGPEYRLREILLSILAQIHHGGLYEEDDKAIAEFMHHLLKYHRYLIVLDDVWNVRVWDELKIYFPNCANRSRIMLTTRIEEVAHLASWHAVHKMRLLNEKDSWNLLCEKVFGEEHSCPPQLEKAGKKIAEKCEGLPLAIIVIAKHLSKAEKTPEYWSKVAEKESSNIIGADSEMSKVLYLSYEYLPQHLKACFLYMGVFPHDYEIHPSKLINLWCAEGYFEPRGTEALEDLAMIYLEDLVSRSVVLVRQQSSIGRIKTCKLHSVFRHLCIQEASKDKFFHVLDGYANQGIESQRRFCTHNNVLFGIKDVYNSMASISKARSLLCTGAHHQYPVPMCLDFSLLRVLDALTIRFYGFPNEVVELVKLRYLAFTYNGKLPASICKLQNLQYLIVHQYLSIISSGAHRWYLPMEIWNMQELRHLEVMGSDMPEPSYGTDYLWNLSTLLGISPRSCTEEVLRRIPNLKKLGTRIELPLDVVEPLCCFDHLTYLYHLESFKCSIVNPSPRLQVLGHTPPIPNFPSGLRKLTLSGLGFTWDYMSSIACLPNLEVLKLRCYAFQGPEWEFSEEGFRKLRFLLIEDTDLEYWRVDFTHFPCLQRLFIHHCYKLKQIPWGIGGIGALDMVEIVDGSPSLVASANQMQHIWGDIFGLQVCVKYSSEDDHKTKS</sequence>
<dbReference type="InterPro" id="IPR042197">
    <property type="entry name" value="Apaf_helical"/>
</dbReference>
<evidence type="ECO:0000256" key="7">
    <source>
        <dbReference type="ARBA" id="ARBA00022737"/>
    </source>
</evidence>
<comment type="similarity">
    <text evidence="3">Belongs to the disease resistance NB-LRR family.</text>
</comment>
<dbReference type="PANTHER" id="PTHR23155:SF1152">
    <property type="entry name" value="AAA+ ATPASE DOMAIN-CONTAINING PROTEIN"/>
    <property type="match status" value="1"/>
</dbReference>
<evidence type="ECO:0000256" key="2">
    <source>
        <dbReference type="ARBA" id="ARBA00004496"/>
    </source>
</evidence>
<dbReference type="AlphaFoldDB" id="A0AAW2MX44"/>
<dbReference type="PRINTS" id="PR00364">
    <property type="entry name" value="DISEASERSIST"/>
</dbReference>
<reference evidence="14" key="2">
    <citation type="journal article" date="2024" name="Plant">
        <title>Genomic evolution and insights into agronomic trait innovations of Sesamum species.</title>
        <authorList>
            <person name="Miao H."/>
            <person name="Wang L."/>
            <person name="Qu L."/>
            <person name="Liu H."/>
            <person name="Sun Y."/>
            <person name="Le M."/>
            <person name="Wang Q."/>
            <person name="Wei S."/>
            <person name="Zheng Y."/>
            <person name="Lin W."/>
            <person name="Duan Y."/>
            <person name="Cao H."/>
            <person name="Xiong S."/>
            <person name="Wang X."/>
            <person name="Wei L."/>
            <person name="Li C."/>
            <person name="Ma Q."/>
            <person name="Ju M."/>
            <person name="Zhao R."/>
            <person name="Li G."/>
            <person name="Mu C."/>
            <person name="Tian Q."/>
            <person name="Mei H."/>
            <person name="Zhang T."/>
            <person name="Gao T."/>
            <person name="Zhang H."/>
        </authorList>
    </citation>
    <scope>NUCLEOTIDE SEQUENCE</scope>
    <source>
        <strain evidence="14">G02</strain>
    </source>
</reference>
<comment type="function">
    <text evidence="1">Confers resistance to late blight (Phytophthora infestans) races carrying the avirulence gene Avr1. Resistance proteins guard the plant against pathogens that contain an appropriate avirulence protein via an indirect interaction with this avirulence protein. That triggers a defense system including the hypersensitive response, which restricts the pathogen growth.</text>
</comment>
<feature type="domain" description="Disease resistance R13L4/SHOC-2-like LRR" evidence="13">
    <location>
        <begin position="533"/>
        <end position="813"/>
    </location>
</feature>
<proteinExistence type="inferred from homology"/>
<dbReference type="InterPro" id="IPR058922">
    <property type="entry name" value="WHD_DRP"/>
</dbReference>
<keyword evidence="10" id="KW-0067">ATP-binding</keyword>
<dbReference type="InterPro" id="IPR032675">
    <property type="entry name" value="LRR_dom_sf"/>
</dbReference>
<evidence type="ECO:0000256" key="1">
    <source>
        <dbReference type="ARBA" id="ARBA00002074"/>
    </source>
</evidence>
<dbReference type="InterPro" id="IPR002182">
    <property type="entry name" value="NB-ARC"/>
</dbReference>
<keyword evidence="7" id="KW-0677">Repeat</keyword>
<dbReference type="SUPFAM" id="SSF52058">
    <property type="entry name" value="L domain-like"/>
    <property type="match status" value="1"/>
</dbReference>
<dbReference type="InterPro" id="IPR055414">
    <property type="entry name" value="LRR_R13L4/SHOC2-like"/>
</dbReference>
<dbReference type="Gene3D" id="3.40.50.300">
    <property type="entry name" value="P-loop containing nucleotide triphosphate hydrolases"/>
    <property type="match status" value="1"/>
</dbReference>
<dbReference type="Pfam" id="PF00931">
    <property type="entry name" value="NB-ARC"/>
    <property type="match status" value="1"/>
</dbReference>
<dbReference type="GO" id="GO:0009626">
    <property type="term" value="P:plant-type hypersensitive response"/>
    <property type="evidence" value="ECO:0007669"/>
    <property type="project" value="UniProtKB-KW"/>
</dbReference>
<dbReference type="FunFam" id="3.40.50.300:FF:001091">
    <property type="entry name" value="Probable disease resistance protein At1g61300"/>
    <property type="match status" value="1"/>
</dbReference>
<dbReference type="Gene3D" id="3.80.10.10">
    <property type="entry name" value="Ribonuclease Inhibitor"/>
    <property type="match status" value="1"/>
</dbReference>
<dbReference type="InterPro" id="IPR036388">
    <property type="entry name" value="WH-like_DNA-bd_sf"/>
</dbReference>
<dbReference type="GO" id="GO:0005524">
    <property type="term" value="F:ATP binding"/>
    <property type="evidence" value="ECO:0007669"/>
    <property type="project" value="UniProtKB-KW"/>
</dbReference>
<evidence type="ECO:0000256" key="6">
    <source>
        <dbReference type="ARBA" id="ARBA00022667"/>
    </source>
</evidence>
<dbReference type="PANTHER" id="PTHR23155">
    <property type="entry name" value="DISEASE RESISTANCE PROTEIN RP"/>
    <property type="match status" value="1"/>
</dbReference>
<dbReference type="Gene3D" id="1.20.5.4130">
    <property type="match status" value="1"/>
</dbReference>
<reference evidence="14" key="1">
    <citation type="submission" date="2020-06" db="EMBL/GenBank/DDBJ databases">
        <authorList>
            <person name="Li T."/>
            <person name="Hu X."/>
            <person name="Zhang T."/>
            <person name="Song X."/>
            <person name="Zhang H."/>
            <person name="Dai N."/>
            <person name="Sheng W."/>
            <person name="Hou X."/>
            <person name="Wei L."/>
        </authorList>
    </citation>
    <scope>NUCLEOTIDE SEQUENCE</scope>
    <source>
        <strain evidence="14">G02</strain>
        <tissue evidence="14">Leaf</tissue>
    </source>
</reference>
<dbReference type="Gene3D" id="1.10.8.430">
    <property type="entry name" value="Helical domain of apoptotic protease-activating factors"/>
    <property type="match status" value="1"/>
</dbReference>
<dbReference type="EMBL" id="JACGWJ010000021">
    <property type="protein sequence ID" value="KAL0335780.1"/>
    <property type="molecule type" value="Genomic_DNA"/>
</dbReference>
<feature type="domain" description="NB-ARC" evidence="11">
    <location>
        <begin position="160"/>
        <end position="328"/>
    </location>
</feature>
<evidence type="ECO:0000259" key="13">
    <source>
        <dbReference type="Pfam" id="PF23598"/>
    </source>
</evidence>
<dbReference type="InterPro" id="IPR044974">
    <property type="entry name" value="Disease_R_plants"/>
</dbReference>
<accession>A0AAW2MX44</accession>
<evidence type="ECO:0000256" key="3">
    <source>
        <dbReference type="ARBA" id="ARBA00008894"/>
    </source>
</evidence>
<dbReference type="GO" id="GO:0005737">
    <property type="term" value="C:cytoplasm"/>
    <property type="evidence" value="ECO:0007669"/>
    <property type="project" value="UniProtKB-SubCell"/>
</dbReference>
<feature type="domain" description="Disease resistance protein winged helix" evidence="12">
    <location>
        <begin position="412"/>
        <end position="482"/>
    </location>
</feature>
<protein>
    <submittedName>
        <fullName evidence="14">Late blight resistance proteinR1A-4</fullName>
    </submittedName>
</protein>
<comment type="caution">
    <text evidence="14">The sequence shown here is derived from an EMBL/GenBank/DDBJ whole genome shotgun (WGS) entry which is preliminary data.</text>
</comment>
<evidence type="ECO:0000256" key="5">
    <source>
        <dbReference type="ARBA" id="ARBA00022614"/>
    </source>
</evidence>
<dbReference type="SUPFAM" id="SSF52540">
    <property type="entry name" value="P-loop containing nucleoside triphosphate hydrolases"/>
    <property type="match status" value="1"/>
</dbReference>
<organism evidence="14">
    <name type="scientific">Sesamum radiatum</name>
    <name type="common">Black benniseed</name>
    <dbReference type="NCBI Taxonomy" id="300843"/>
    <lineage>
        <taxon>Eukaryota</taxon>
        <taxon>Viridiplantae</taxon>
        <taxon>Streptophyta</taxon>
        <taxon>Embryophyta</taxon>
        <taxon>Tracheophyta</taxon>
        <taxon>Spermatophyta</taxon>
        <taxon>Magnoliopsida</taxon>
        <taxon>eudicotyledons</taxon>
        <taxon>Gunneridae</taxon>
        <taxon>Pentapetalae</taxon>
        <taxon>asterids</taxon>
        <taxon>lamiids</taxon>
        <taxon>Lamiales</taxon>
        <taxon>Pedaliaceae</taxon>
        <taxon>Sesamum</taxon>
    </lineage>
</organism>
<evidence type="ECO:0000313" key="14">
    <source>
        <dbReference type="EMBL" id="KAL0335780.1"/>
    </source>
</evidence>
<dbReference type="FunFam" id="1.10.10.10:FF:000322">
    <property type="entry name" value="Probable disease resistance protein At1g63360"/>
    <property type="match status" value="1"/>
</dbReference>
<keyword evidence="5" id="KW-0433">Leucine-rich repeat</keyword>
<keyword evidence="6" id="KW-0381">Hypersensitive response</keyword>
<dbReference type="GO" id="GO:0051607">
    <property type="term" value="P:defense response to virus"/>
    <property type="evidence" value="ECO:0007669"/>
    <property type="project" value="UniProtKB-ARBA"/>
</dbReference>
<dbReference type="Pfam" id="PF23559">
    <property type="entry name" value="WHD_DRP"/>
    <property type="match status" value="1"/>
</dbReference>
<dbReference type="Pfam" id="PF23598">
    <property type="entry name" value="LRR_14"/>
    <property type="match status" value="1"/>
</dbReference>
<dbReference type="InterPro" id="IPR027417">
    <property type="entry name" value="P-loop_NTPase"/>
</dbReference>
<keyword evidence="4" id="KW-0963">Cytoplasm</keyword>
<evidence type="ECO:0000256" key="10">
    <source>
        <dbReference type="ARBA" id="ARBA00022840"/>
    </source>
</evidence>
<gene>
    <name evidence="14" type="ORF">Sradi_4789900</name>
</gene>
<evidence type="ECO:0000256" key="4">
    <source>
        <dbReference type="ARBA" id="ARBA00022490"/>
    </source>
</evidence>
<keyword evidence="9" id="KW-0611">Plant defense</keyword>
<evidence type="ECO:0000259" key="12">
    <source>
        <dbReference type="Pfam" id="PF23559"/>
    </source>
</evidence>
<dbReference type="GO" id="GO:0043531">
    <property type="term" value="F:ADP binding"/>
    <property type="evidence" value="ECO:0007669"/>
    <property type="project" value="InterPro"/>
</dbReference>
<evidence type="ECO:0000256" key="9">
    <source>
        <dbReference type="ARBA" id="ARBA00022821"/>
    </source>
</evidence>
<dbReference type="Gene3D" id="1.10.10.10">
    <property type="entry name" value="Winged helix-like DNA-binding domain superfamily/Winged helix DNA-binding domain"/>
    <property type="match status" value="1"/>
</dbReference>